<dbReference type="EMBL" id="MDET01000023">
    <property type="protein sequence ID" value="OQM74916.1"/>
    <property type="molecule type" value="Genomic_DNA"/>
</dbReference>
<name>A0A1V8RP04_9HYPH</name>
<evidence type="ECO:0000313" key="2">
    <source>
        <dbReference type="EMBL" id="OQM74916.1"/>
    </source>
</evidence>
<feature type="compositionally biased region" description="Low complexity" evidence="1">
    <location>
        <begin position="215"/>
        <end position="228"/>
    </location>
</feature>
<sequence>MGKVNEKDKTGRTVTLTRVRTSFADSLKEATLPRKNKDPNAKPKHGANFILEHDSPDFASNKAACISAMKAAGVEFKKPEDWWKTLWDDKPDNLSFKKGDRFKNDAGEIYKGYEGNIVISAKGPRGGQMRPKIMDRFKKPVEVADINEVVYNGTYADVIISWYGTENGGTPRITCSVEAIRSRQEGERLGGGGIYVDEDDFDTLAADDSFDEGPSTSSQSSSSDDLDF</sequence>
<keyword evidence="3" id="KW-1185">Reference proteome</keyword>
<protein>
    <recommendedName>
        <fullName evidence="4">DUF2815 domain-containing protein</fullName>
    </recommendedName>
</protein>
<dbReference type="Proteomes" id="UP000191905">
    <property type="component" value="Unassembled WGS sequence"/>
</dbReference>
<reference evidence="2 3" key="1">
    <citation type="journal article" date="2016" name="Int. J. Syst. Evol. Microbiol.">
        <title>Pseudaminobacter manganicus sp. nov., isolated from sludge of a manganese mine.</title>
        <authorList>
            <person name="Li J."/>
            <person name="Huang J."/>
            <person name="Liao S."/>
            <person name="Wang G."/>
        </authorList>
    </citation>
    <scope>NUCLEOTIDE SEQUENCE [LARGE SCALE GENOMIC DNA]</scope>
    <source>
        <strain evidence="2 3">JH-7</strain>
    </source>
</reference>
<dbReference type="AlphaFoldDB" id="A0A1V8RP04"/>
<dbReference type="Pfam" id="PF10991">
    <property type="entry name" value="Enc34_ssDNA-bd"/>
    <property type="match status" value="1"/>
</dbReference>
<dbReference type="RefSeq" id="WP_080920454.1">
    <property type="nucleotide sequence ID" value="NZ_MDET01000023.1"/>
</dbReference>
<accession>A0A1V8RP04</accession>
<feature type="region of interest" description="Disordered" evidence="1">
    <location>
        <begin position="205"/>
        <end position="228"/>
    </location>
</feature>
<dbReference type="InterPro" id="IPR022595">
    <property type="entry name" value="Enc34_ssDNA-bd"/>
</dbReference>
<organism evidence="2 3">
    <name type="scientific">Manganibacter manganicus</name>
    <dbReference type="NCBI Taxonomy" id="1873176"/>
    <lineage>
        <taxon>Bacteria</taxon>
        <taxon>Pseudomonadati</taxon>
        <taxon>Pseudomonadota</taxon>
        <taxon>Alphaproteobacteria</taxon>
        <taxon>Hyphomicrobiales</taxon>
        <taxon>Phyllobacteriaceae</taxon>
        <taxon>Manganibacter</taxon>
    </lineage>
</organism>
<gene>
    <name evidence="2" type="ORF">BFN67_04695</name>
</gene>
<evidence type="ECO:0000256" key="1">
    <source>
        <dbReference type="SAM" id="MobiDB-lite"/>
    </source>
</evidence>
<dbReference type="STRING" id="1873176.BFN67_04695"/>
<dbReference type="OrthoDB" id="7860300at2"/>
<evidence type="ECO:0000313" key="3">
    <source>
        <dbReference type="Proteomes" id="UP000191905"/>
    </source>
</evidence>
<proteinExistence type="predicted"/>
<dbReference type="Gene3D" id="2.40.50.140">
    <property type="entry name" value="Nucleic acid-binding proteins"/>
    <property type="match status" value="1"/>
</dbReference>
<comment type="caution">
    <text evidence="2">The sequence shown here is derived from an EMBL/GenBank/DDBJ whole genome shotgun (WGS) entry which is preliminary data.</text>
</comment>
<evidence type="ECO:0008006" key="4">
    <source>
        <dbReference type="Google" id="ProtNLM"/>
    </source>
</evidence>
<dbReference type="InterPro" id="IPR012340">
    <property type="entry name" value="NA-bd_OB-fold"/>
</dbReference>